<comment type="caution">
    <text evidence="7">The sequence shown here is derived from an EMBL/GenBank/DDBJ whole genome shotgun (WGS) entry which is preliminary data.</text>
</comment>
<dbReference type="SMART" id="SM01252">
    <property type="entry name" value="KilA-N"/>
    <property type="match status" value="1"/>
</dbReference>
<dbReference type="InterPro" id="IPR002110">
    <property type="entry name" value="Ankyrin_rpt"/>
</dbReference>
<dbReference type="GO" id="GO:0001228">
    <property type="term" value="F:DNA-binding transcription activator activity, RNA polymerase II-specific"/>
    <property type="evidence" value="ECO:0007669"/>
    <property type="project" value="UniProtKB-ARBA"/>
</dbReference>
<feature type="repeat" description="ANK" evidence="3">
    <location>
        <begin position="402"/>
        <end position="434"/>
    </location>
</feature>
<dbReference type="GO" id="GO:0003677">
    <property type="term" value="F:DNA binding"/>
    <property type="evidence" value="ECO:0007669"/>
    <property type="project" value="InterPro"/>
</dbReference>
<dbReference type="PANTHER" id="PTHR43828">
    <property type="entry name" value="ASPARAGINASE"/>
    <property type="match status" value="1"/>
</dbReference>
<dbReference type="Gene3D" id="1.25.40.20">
    <property type="entry name" value="Ankyrin repeat-containing domain"/>
    <property type="match status" value="1"/>
</dbReference>
<keyword evidence="1" id="KW-0677">Repeat</keyword>
<dbReference type="SUPFAM" id="SSF54616">
    <property type="entry name" value="DNA-binding domain of Mlu1-box binding protein MBP1"/>
    <property type="match status" value="1"/>
</dbReference>
<feature type="domain" description="HTH APSES-type" evidence="6">
    <location>
        <begin position="1"/>
        <end position="105"/>
    </location>
</feature>
<evidence type="ECO:0000256" key="3">
    <source>
        <dbReference type="PROSITE-ProRule" id="PRU00023"/>
    </source>
</evidence>
<dbReference type="InterPro" id="IPR018004">
    <property type="entry name" value="KilA/APSES_HTH"/>
</dbReference>
<accession>A0A9P6NRA3</accession>
<reference evidence="7" key="1">
    <citation type="submission" date="2013-11" db="EMBL/GenBank/DDBJ databases">
        <title>Genome sequence of the fusiform rust pathogen reveals effectors for host alternation and coevolution with pine.</title>
        <authorList>
            <consortium name="DOE Joint Genome Institute"/>
            <person name="Smith K."/>
            <person name="Pendleton A."/>
            <person name="Kubisiak T."/>
            <person name="Anderson C."/>
            <person name="Salamov A."/>
            <person name="Aerts A."/>
            <person name="Riley R."/>
            <person name="Clum A."/>
            <person name="Lindquist E."/>
            <person name="Ence D."/>
            <person name="Campbell M."/>
            <person name="Kronenberg Z."/>
            <person name="Feau N."/>
            <person name="Dhillon B."/>
            <person name="Hamelin R."/>
            <person name="Burleigh J."/>
            <person name="Smith J."/>
            <person name="Yandell M."/>
            <person name="Nelson C."/>
            <person name="Grigoriev I."/>
            <person name="Davis J."/>
        </authorList>
    </citation>
    <scope>NUCLEOTIDE SEQUENCE</scope>
    <source>
        <strain evidence="7">G11</strain>
    </source>
</reference>
<dbReference type="GO" id="GO:0033309">
    <property type="term" value="C:SBF transcription complex"/>
    <property type="evidence" value="ECO:0007669"/>
    <property type="project" value="TreeGrafter"/>
</dbReference>
<dbReference type="Gene3D" id="3.10.260.10">
    <property type="entry name" value="Transcription regulator HTH, APSES-type DNA-binding domain"/>
    <property type="match status" value="1"/>
</dbReference>
<evidence type="ECO:0000259" key="6">
    <source>
        <dbReference type="PROSITE" id="PS51299"/>
    </source>
</evidence>
<feature type="compositionally biased region" description="Polar residues" evidence="5">
    <location>
        <begin position="114"/>
        <end position="129"/>
    </location>
</feature>
<dbReference type="GO" id="GO:0030907">
    <property type="term" value="C:MBF transcription complex"/>
    <property type="evidence" value="ECO:0007669"/>
    <property type="project" value="TreeGrafter"/>
</dbReference>
<evidence type="ECO:0000256" key="2">
    <source>
        <dbReference type="ARBA" id="ARBA00023043"/>
    </source>
</evidence>
<evidence type="ECO:0000313" key="7">
    <source>
        <dbReference type="EMBL" id="KAG0148115.1"/>
    </source>
</evidence>
<name>A0A9P6NRA3_9BASI</name>
<dbReference type="Pfam" id="PF04383">
    <property type="entry name" value="KilA-N"/>
    <property type="match status" value="1"/>
</dbReference>
<feature type="region of interest" description="Disordered" evidence="5">
    <location>
        <begin position="114"/>
        <end position="233"/>
    </location>
</feature>
<evidence type="ECO:0000256" key="1">
    <source>
        <dbReference type="ARBA" id="ARBA00022737"/>
    </source>
</evidence>
<evidence type="ECO:0000313" key="8">
    <source>
        <dbReference type="Proteomes" id="UP000886653"/>
    </source>
</evidence>
<dbReference type="Proteomes" id="UP000886653">
    <property type="component" value="Unassembled WGS sequence"/>
</dbReference>
<dbReference type="EMBL" id="MU167240">
    <property type="protein sequence ID" value="KAG0148115.1"/>
    <property type="molecule type" value="Genomic_DNA"/>
</dbReference>
<gene>
    <name evidence="7" type="ORF">CROQUDRAFT_60931</name>
</gene>
<feature type="repeat" description="ANK" evidence="3">
    <location>
        <begin position="281"/>
        <end position="313"/>
    </location>
</feature>
<keyword evidence="8" id="KW-1185">Reference proteome</keyword>
<dbReference type="PANTHER" id="PTHR43828:SF3">
    <property type="entry name" value="CHROMO DOMAIN-CONTAINING PROTEIN"/>
    <property type="match status" value="1"/>
</dbReference>
<dbReference type="InterPro" id="IPR051642">
    <property type="entry name" value="SWI6-like"/>
</dbReference>
<dbReference type="InterPro" id="IPR036770">
    <property type="entry name" value="Ankyrin_rpt-contain_sf"/>
</dbReference>
<dbReference type="SMART" id="SM00248">
    <property type="entry name" value="ANK"/>
    <property type="match status" value="2"/>
</dbReference>
<feature type="compositionally biased region" description="Polar residues" evidence="5">
    <location>
        <begin position="192"/>
        <end position="215"/>
    </location>
</feature>
<dbReference type="AlphaFoldDB" id="A0A9P6NRA3"/>
<dbReference type="OrthoDB" id="6718656at2759"/>
<feature type="coiled-coil region" evidence="4">
    <location>
        <begin position="508"/>
        <end position="542"/>
    </location>
</feature>
<dbReference type="InterPro" id="IPR003163">
    <property type="entry name" value="Tscrpt_reg_HTH_APSES-type"/>
</dbReference>
<dbReference type="InterPro" id="IPR036887">
    <property type="entry name" value="HTH_APSES_sf"/>
</dbReference>
<keyword evidence="4" id="KW-0175">Coiled coil</keyword>
<dbReference type="PROSITE" id="PS51299">
    <property type="entry name" value="HTH_APSES"/>
    <property type="match status" value="1"/>
</dbReference>
<proteinExistence type="predicted"/>
<dbReference type="PROSITE" id="PS50297">
    <property type="entry name" value="ANK_REP_REGION"/>
    <property type="match status" value="2"/>
</dbReference>
<sequence length="761" mass="85901">MAVYSSVSVYEMMVHGIGVMRRRSDSYMNATQILKVAGLEKSKRSRILERDLIQGDHEKVQGGYGRYQGTWIPFNRALELAKQYGVDQILSPIFDYLPGPGDQNLTDNNQVIDESSKAQGPNSNGSNEELQPDLISPPNQSNPKRNRLSTSNHTNVEEQQIETGPSKRSRLNTPSHHSATTETIPNQLLDPSFTTNSLLHPNQNPNSLQTPSSDSESIKLPLSRPSNLPILRDSMDPKQEKHVQTLISIFASPSGAGTTPEELVQLLEDINLEIDLPIDNQSHTALHWASALGRTELAFELVKAGADVMRGNLYGETGLMRATMLKGCYEESCFDELLEILHTSICNTDLKKRNVLHHICLSSKNKGQEGCSRYYLECLFEWIVKRYEGRFDYKFINAKDIFGDTPLNIAARIGDQHLIQMLIDVGASINIPNKLGLKPIDFGVESGLTSLPTIAVMEDRTSSLITEVPVPGPSEPRRSSELIGSMTNLLNSLGGEFETEMLSRTNALERVRVELKTSSQALRDQRKKLKDAKQELEGASLIDLKLKKLRKKIEEEDEFDWTGRSEVNGQANQTEDKAFEYNGIGSTLISLSSNQIGLKLEPDPLLPNINNFENLIYLRRMENWYKRVLKLLKERINLMKGCNLEQESKYLKIISTFINPKQQIGLEKLKGLHEHHHHHHHHQKIESSTSRSKQLNDEEEEEKEKEIELRKKDEKIGMKIEINEIDLELLNQLMIAIESDGPDLDLHRVAGFMNRVNAGLV</sequence>
<dbReference type="Pfam" id="PF00023">
    <property type="entry name" value="Ank"/>
    <property type="match status" value="2"/>
</dbReference>
<feature type="compositionally biased region" description="Basic residues" evidence="5">
    <location>
        <begin position="673"/>
        <end position="683"/>
    </location>
</feature>
<feature type="region of interest" description="Disordered" evidence="5">
    <location>
        <begin position="672"/>
        <end position="707"/>
    </location>
</feature>
<evidence type="ECO:0000256" key="5">
    <source>
        <dbReference type="SAM" id="MobiDB-lite"/>
    </source>
</evidence>
<feature type="compositionally biased region" description="Polar residues" evidence="5">
    <location>
        <begin position="137"/>
        <end position="163"/>
    </location>
</feature>
<feature type="compositionally biased region" description="Polar residues" evidence="5">
    <location>
        <begin position="171"/>
        <end position="186"/>
    </location>
</feature>
<dbReference type="PROSITE" id="PS50088">
    <property type="entry name" value="ANK_REPEAT"/>
    <property type="match status" value="2"/>
</dbReference>
<keyword evidence="2 3" id="KW-0040">ANK repeat</keyword>
<protein>
    <recommendedName>
        <fullName evidence="6">HTH APSES-type domain-containing protein</fullName>
    </recommendedName>
</protein>
<evidence type="ECO:0000256" key="4">
    <source>
        <dbReference type="SAM" id="Coils"/>
    </source>
</evidence>
<dbReference type="SUPFAM" id="SSF48403">
    <property type="entry name" value="Ankyrin repeat"/>
    <property type="match status" value="1"/>
</dbReference>
<organism evidence="7 8">
    <name type="scientific">Cronartium quercuum f. sp. fusiforme G11</name>
    <dbReference type="NCBI Taxonomy" id="708437"/>
    <lineage>
        <taxon>Eukaryota</taxon>
        <taxon>Fungi</taxon>
        <taxon>Dikarya</taxon>
        <taxon>Basidiomycota</taxon>
        <taxon>Pucciniomycotina</taxon>
        <taxon>Pucciniomycetes</taxon>
        <taxon>Pucciniales</taxon>
        <taxon>Coleosporiaceae</taxon>
        <taxon>Cronartium</taxon>
    </lineage>
</organism>